<dbReference type="AlphaFoldDB" id="G8QJ36"/>
<sequence length="96" mass="10782">MPPANRTDAVPKELDKLQELARVASHKALEEYESPPKEWEANLTLGTVFDGDDRIFELYVAADNPKDTIVISSARVDRKNHSVQVVITNLKRKIAP</sequence>
<dbReference type="OrthoDB" id="8779882at2"/>
<dbReference type="HOGENOM" id="CLU_183515_0_0_4"/>
<accession>G8QJ36</accession>
<dbReference type="KEGG" id="dsu:Dsui_2083"/>
<dbReference type="RefSeq" id="WP_014237150.1">
    <property type="nucleotide sequence ID" value="NC_016616.1"/>
</dbReference>
<organism evidence="1 2">
    <name type="scientific">Azospira oryzae (strain ATCC BAA-33 / DSM 13638 / PS)</name>
    <name type="common">Dechlorosoma suillum</name>
    <dbReference type="NCBI Taxonomy" id="640081"/>
    <lineage>
        <taxon>Bacteria</taxon>
        <taxon>Pseudomonadati</taxon>
        <taxon>Pseudomonadota</taxon>
        <taxon>Betaproteobacteria</taxon>
        <taxon>Rhodocyclales</taxon>
        <taxon>Rhodocyclaceae</taxon>
        <taxon>Azospira</taxon>
    </lineage>
</organism>
<name>G8QJ36_AZOOP</name>
<gene>
    <name evidence="1" type="ordered locus">Dsui_2083</name>
</gene>
<proteinExistence type="predicted"/>
<dbReference type="EMBL" id="CP003153">
    <property type="protein sequence ID" value="AEV26454.1"/>
    <property type="molecule type" value="Genomic_DNA"/>
</dbReference>
<evidence type="ECO:0000313" key="1">
    <source>
        <dbReference type="EMBL" id="AEV26454.1"/>
    </source>
</evidence>
<reference evidence="1 2" key="1">
    <citation type="journal article" date="2012" name="J. Bacteriol.">
        <title>Complete genome sequence of the anaerobic perchlorate-reducing bacterium Azospira suillum strain PS.</title>
        <authorList>
            <person name="Byrne-Bailey K.G."/>
            <person name="Coates J.D."/>
        </authorList>
    </citation>
    <scope>NUCLEOTIDE SEQUENCE [LARGE SCALE GENOMIC DNA]</scope>
    <source>
        <strain evidence="2">ATCC BAA-33 / DSM 13638 / PS</strain>
    </source>
</reference>
<dbReference type="Proteomes" id="UP000005633">
    <property type="component" value="Chromosome"/>
</dbReference>
<dbReference type="eggNOG" id="ENOG5034CFT">
    <property type="taxonomic scope" value="Bacteria"/>
</dbReference>
<evidence type="ECO:0000313" key="2">
    <source>
        <dbReference type="Proteomes" id="UP000005633"/>
    </source>
</evidence>
<protein>
    <submittedName>
        <fullName evidence="1">Uncharacterized protein</fullName>
    </submittedName>
</protein>